<comment type="caution">
    <text evidence="2">The sequence shown here is derived from an EMBL/GenBank/DDBJ whole genome shotgun (WGS) entry which is preliminary data.</text>
</comment>
<dbReference type="InterPro" id="IPR029060">
    <property type="entry name" value="PIN-like_dom_sf"/>
</dbReference>
<dbReference type="Proteomes" id="UP000488506">
    <property type="component" value="Unassembled WGS sequence"/>
</dbReference>
<dbReference type="Pfam" id="PF01850">
    <property type="entry name" value="PIN"/>
    <property type="match status" value="1"/>
</dbReference>
<evidence type="ECO:0000259" key="1">
    <source>
        <dbReference type="Pfam" id="PF01850"/>
    </source>
</evidence>
<dbReference type="AlphaFoldDB" id="A0A833KZS9"/>
<dbReference type="Gene3D" id="3.40.50.1010">
    <property type="entry name" value="5'-nuclease"/>
    <property type="match status" value="1"/>
</dbReference>
<evidence type="ECO:0000313" key="2">
    <source>
        <dbReference type="EMBL" id="KAF0132913.1"/>
    </source>
</evidence>
<protein>
    <submittedName>
        <fullName evidence="2">Q3M7V5 PilT like protein</fullName>
    </submittedName>
</protein>
<reference evidence="2 3" key="1">
    <citation type="submission" date="2019-12" db="EMBL/GenBank/DDBJ databases">
        <authorList>
            <person name="Wolfe R."/>
            <person name="Danczak R."/>
            <person name="Wilkins M."/>
        </authorList>
    </citation>
    <scope>NUCLEOTIDE SEQUENCE [LARGE SCALE GENOMIC DNA]</scope>
    <source>
        <strain evidence="2">X2_MaxBin.013</strain>
    </source>
</reference>
<proteinExistence type="predicted"/>
<dbReference type="EMBL" id="WPAF01000039">
    <property type="protein sequence ID" value="KAF0132913.1"/>
    <property type="molecule type" value="Genomic_DNA"/>
</dbReference>
<gene>
    <name evidence="2" type="ORF">FD145_1526</name>
</gene>
<organism evidence="2 3">
    <name type="scientific">Candidatus Saganbacteria bacterium</name>
    <dbReference type="NCBI Taxonomy" id="2575572"/>
    <lineage>
        <taxon>Bacteria</taxon>
        <taxon>Bacillati</taxon>
        <taxon>Saganbacteria</taxon>
    </lineage>
</organism>
<evidence type="ECO:0000313" key="3">
    <source>
        <dbReference type="Proteomes" id="UP000488506"/>
    </source>
</evidence>
<accession>A0A833KZS9</accession>
<dbReference type="SUPFAM" id="SSF88723">
    <property type="entry name" value="PIN domain-like"/>
    <property type="match status" value="1"/>
</dbReference>
<feature type="domain" description="PIN" evidence="1">
    <location>
        <begin position="12"/>
        <end position="136"/>
    </location>
</feature>
<dbReference type="InterPro" id="IPR002716">
    <property type="entry name" value="PIN_dom"/>
</dbReference>
<sequence length="145" mass="16451">MTHKILKDHKIIALDTMVFIYYFENSSSFVSKIEKVLKDIEDRRLNAVTTVITLSEVLVRPLMEGDVELADEYKNVINSFPNLRVLEINQYIASIAASLKAKYKIKLPDALQIAGALIGNADLFLTNDKQLKKIDEIKIVTIDQL</sequence>
<name>A0A833KZS9_UNCSA</name>